<proteinExistence type="predicted"/>
<organism evidence="3 4">
    <name type="scientific">Aphanomyces stellatus</name>
    <dbReference type="NCBI Taxonomy" id="120398"/>
    <lineage>
        <taxon>Eukaryota</taxon>
        <taxon>Sar</taxon>
        <taxon>Stramenopiles</taxon>
        <taxon>Oomycota</taxon>
        <taxon>Saprolegniomycetes</taxon>
        <taxon>Saprolegniales</taxon>
        <taxon>Verrucalvaceae</taxon>
        <taxon>Aphanomyces</taxon>
    </lineage>
</organism>
<evidence type="ECO:0000313" key="4">
    <source>
        <dbReference type="Proteomes" id="UP000332933"/>
    </source>
</evidence>
<dbReference type="EMBL" id="CAADRA010000438">
    <property type="protein sequence ID" value="VFT80134.1"/>
    <property type="molecule type" value="Genomic_DNA"/>
</dbReference>
<gene>
    <name evidence="3" type="primary">Aste57867_2951</name>
    <name evidence="2" type="ORF">As57867_002942</name>
    <name evidence="3" type="ORF">ASTE57867_2951</name>
</gene>
<accession>A0A485K8N1</accession>
<dbReference type="InterPro" id="IPR004919">
    <property type="entry name" value="GmrSD_N"/>
</dbReference>
<dbReference type="Proteomes" id="UP000332933">
    <property type="component" value="Unassembled WGS sequence"/>
</dbReference>
<dbReference type="PANTHER" id="PTHR35149:SF1">
    <property type="entry name" value="DUF5655 DOMAIN-CONTAINING PROTEIN"/>
    <property type="match status" value="1"/>
</dbReference>
<evidence type="ECO:0000313" key="2">
    <source>
        <dbReference type="EMBL" id="KAF0716240.1"/>
    </source>
</evidence>
<evidence type="ECO:0000313" key="3">
    <source>
        <dbReference type="EMBL" id="VFT80134.1"/>
    </source>
</evidence>
<dbReference type="EMBL" id="VJMH01000438">
    <property type="protein sequence ID" value="KAF0716240.1"/>
    <property type="molecule type" value="Genomic_DNA"/>
</dbReference>
<feature type="domain" description="GmrSD restriction endonucleases N-terminal" evidence="1">
    <location>
        <begin position="5"/>
        <end position="93"/>
    </location>
</feature>
<name>A0A485K8N1_9STRA</name>
<sequence length="340" mass="38636">MQYKLLIPLMQRRYCWDDDVLLKWWQDMTTRTSHRIGQLIVRLAKSSPASDDTLPTMLIVDGQQRLTATTIMASALRHELMLRRTEDDGAVQETIDWLTRILFLPSAPEDSTMLQALQKGWAEGKALDHARLTHSFLDRRAYAHVLVQGGAALLPADDVSPIAQTKHFFDARASTLSTADLCIVAKRLFESVSLMLVDIQTRDVNLAQIFHWLQAKHLSTHGLLNNPSPGVWFSLIDLLRNVFMANFIYAPLEEQERVYRREWIPFELHARQVKDVLVAYIRATKTPTYVPPSASYDLYNTFMDIYDEQIETTPPMEILRALVAIAAKHPAAGDATLIAP</sequence>
<evidence type="ECO:0000259" key="1">
    <source>
        <dbReference type="Pfam" id="PF03235"/>
    </source>
</evidence>
<dbReference type="AlphaFoldDB" id="A0A485K8N1"/>
<reference evidence="3 4" key="1">
    <citation type="submission" date="2019-03" db="EMBL/GenBank/DDBJ databases">
        <authorList>
            <person name="Gaulin E."/>
            <person name="Dumas B."/>
        </authorList>
    </citation>
    <scope>NUCLEOTIDE SEQUENCE [LARGE SCALE GENOMIC DNA]</scope>
    <source>
        <strain evidence="3">CBS 568.67</strain>
    </source>
</reference>
<protein>
    <submittedName>
        <fullName evidence="3">Aste57867_2951 protein</fullName>
    </submittedName>
</protein>
<keyword evidence="4" id="KW-1185">Reference proteome</keyword>
<reference evidence="2" key="2">
    <citation type="submission" date="2019-06" db="EMBL/GenBank/DDBJ databases">
        <title>Genomics analysis of Aphanomyces spp. identifies a new class of oomycete effector associated with host adaptation.</title>
        <authorList>
            <person name="Gaulin E."/>
        </authorList>
    </citation>
    <scope>NUCLEOTIDE SEQUENCE</scope>
    <source>
        <strain evidence="2">CBS 578.67</strain>
    </source>
</reference>
<dbReference type="Pfam" id="PF03235">
    <property type="entry name" value="GmrSD_N"/>
    <property type="match status" value="1"/>
</dbReference>
<dbReference type="PANTHER" id="PTHR35149">
    <property type="entry name" value="SLL5132 PROTEIN"/>
    <property type="match status" value="1"/>
</dbReference>
<dbReference type="OrthoDB" id="192041at2759"/>